<keyword evidence="8" id="KW-1133">Transmembrane helix</keyword>
<dbReference type="GO" id="GO:0016705">
    <property type="term" value="F:oxidoreductase activity, acting on paired donors, with incorporation or reduction of molecular oxygen"/>
    <property type="evidence" value="ECO:0007669"/>
    <property type="project" value="InterPro"/>
</dbReference>
<evidence type="ECO:0008006" key="11">
    <source>
        <dbReference type="Google" id="ProtNLM"/>
    </source>
</evidence>
<dbReference type="GO" id="GO:0020037">
    <property type="term" value="F:heme binding"/>
    <property type="evidence" value="ECO:0007669"/>
    <property type="project" value="InterPro"/>
</dbReference>
<feature type="transmembrane region" description="Helical" evidence="8">
    <location>
        <begin position="20"/>
        <end position="41"/>
    </location>
</feature>
<keyword evidence="3" id="KW-0349">Heme</keyword>
<organism evidence="9 10">
    <name type="scientific">Taxus chinensis</name>
    <name type="common">Chinese yew</name>
    <name type="synonym">Taxus wallichiana var. chinensis</name>
    <dbReference type="NCBI Taxonomy" id="29808"/>
    <lineage>
        <taxon>Eukaryota</taxon>
        <taxon>Viridiplantae</taxon>
        <taxon>Streptophyta</taxon>
        <taxon>Embryophyta</taxon>
        <taxon>Tracheophyta</taxon>
        <taxon>Spermatophyta</taxon>
        <taxon>Pinopsida</taxon>
        <taxon>Pinidae</taxon>
        <taxon>Conifers II</taxon>
        <taxon>Cupressales</taxon>
        <taxon>Taxaceae</taxon>
        <taxon>Taxus</taxon>
    </lineage>
</organism>
<evidence type="ECO:0000256" key="4">
    <source>
        <dbReference type="ARBA" id="ARBA00022723"/>
    </source>
</evidence>
<accession>A0AA38FG23</accession>
<evidence type="ECO:0000313" key="10">
    <source>
        <dbReference type="Proteomes" id="UP000824469"/>
    </source>
</evidence>
<evidence type="ECO:0000313" key="9">
    <source>
        <dbReference type="EMBL" id="KAH9304929.1"/>
    </source>
</evidence>
<name>A0AA38FG23_TAXCH</name>
<dbReference type="GO" id="GO:0005506">
    <property type="term" value="F:iron ion binding"/>
    <property type="evidence" value="ECO:0007669"/>
    <property type="project" value="InterPro"/>
</dbReference>
<gene>
    <name evidence="9" type="ORF">KI387_009333</name>
</gene>
<keyword evidence="8" id="KW-0472">Membrane</keyword>
<keyword evidence="7" id="KW-0503">Monooxygenase</keyword>
<evidence type="ECO:0000256" key="3">
    <source>
        <dbReference type="ARBA" id="ARBA00022617"/>
    </source>
</evidence>
<dbReference type="GO" id="GO:0004497">
    <property type="term" value="F:monooxygenase activity"/>
    <property type="evidence" value="ECO:0007669"/>
    <property type="project" value="UniProtKB-KW"/>
</dbReference>
<dbReference type="InterPro" id="IPR036396">
    <property type="entry name" value="Cyt_P450_sf"/>
</dbReference>
<dbReference type="Proteomes" id="UP000824469">
    <property type="component" value="Unassembled WGS sequence"/>
</dbReference>
<dbReference type="OMA" id="NDHEKFI"/>
<keyword evidence="10" id="KW-1185">Reference proteome</keyword>
<proteinExistence type="inferred from homology"/>
<evidence type="ECO:0000256" key="2">
    <source>
        <dbReference type="ARBA" id="ARBA00010617"/>
    </source>
</evidence>
<protein>
    <recommendedName>
        <fullName evidence="11">Cytochrome P450</fullName>
    </recommendedName>
</protein>
<keyword evidence="6" id="KW-0408">Iron</keyword>
<reference evidence="9 10" key="1">
    <citation type="journal article" date="2021" name="Nat. Plants">
        <title>The Taxus genome provides insights into paclitaxel biosynthesis.</title>
        <authorList>
            <person name="Xiong X."/>
            <person name="Gou J."/>
            <person name="Liao Q."/>
            <person name="Li Y."/>
            <person name="Zhou Q."/>
            <person name="Bi G."/>
            <person name="Li C."/>
            <person name="Du R."/>
            <person name="Wang X."/>
            <person name="Sun T."/>
            <person name="Guo L."/>
            <person name="Liang H."/>
            <person name="Lu P."/>
            <person name="Wu Y."/>
            <person name="Zhang Z."/>
            <person name="Ro D.K."/>
            <person name="Shang Y."/>
            <person name="Huang S."/>
            <person name="Yan J."/>
        </authorList>
    </citation>
    <scope>NUCLEOTIDE SEQUENCE [LARGE SCALE GENOMIC DNA]</scope>
    <source>
        <strain evidence="9">Ta-2019</strain>
    </source>
</reference>
<evidence type="ECO:0000256" key="1">
    <source>
        <dbReference type="ARBA" id="ARBA00004913"/>
    </source>
</evidence>
<evidence type="ECO:0000256" key="8">
    <source>
        <dbReference type="SAM" id="Phobius"/>
    </source>
</evidence>
<comment type="pathway">
    <text evidence="1">Alkaloid biosynthesis.</text>
</comment>
<keyword evidence="4" id="KW-0479">Metal-binding</keyword>
<dbReference type="GO" id="GO:0016125">
    <property type="term" value="P:sterol metabolic process"/>
    <property type="evidence" value="ECO:0007669"/>
    <property type="project" value="TreeGrafter"/>
</dbReference>
<dbReference type="InterPro" id="IPR001128">
    <property type="entry name" value="Cyt_P450"/>
</dbReference>
<evidence type="ECO:0000256" key="7">
    <source>
        <dbReference type="ARBA" id="ARBA00023033"/>
    </source>
</evidence>
<keyword evidence="8" id="KW-0812">Transmembrane</keyword>
<evidence type="ECO:0000256" key="5">
    <source>
        <dbReference type="ARBA" id="ARBA00023002"/>
    </source>
</evidence>
<dbReference type="SUPFAM" id="SSF48264">
    <property type="entry name" value="Cytochrome P450"/>
    <property type="match status" value="1"/>
</dbReference>
<feature type="non-terminal residue" evidence="9">
    <location>
        <position position="1"/>
    </location>
</feature>
<dbReference type="PANTHER" id="PTHR24286">
    <property type="entry name" value="CYTOCHROME P450 26"/>
    <property type="match status" value="1"/>
</dbReference>
<comment type="similarity">
    <text evidence="2">Belongs to the cytochrome P450 family.</text>
</comment>
<dbReference type="AlphaFoldDB" id="A0AA38FG23"/>
<dbReference type="PANTHER" id="PTHR24286:SF384">
    <property type="entry name" value="P450, PUTATIVE (EUROFUNG)-RELATED"/>
    <property type="match status" value="1"/>
</dbReference>
<evidence type="ECO:0000256" key="6">
    <source>
        <dbReference type="ARBA" id="ARBA00023004"/>
    </source>
</evidence>
<sequence>MGLFDAIEIPKPLCFVSDVNWLSAGFALVSVLLTGYLVWVWDYGRELQYRRSRKSNLPPGCLGFPLVGETLHLIHSLRSSNPQQFYNERVRKFGHVFKTRLVGHRTVVVTGPTGNRLLLSNENKLFVASWPSSLTKLTGKNSLISKSGDEYRYLRAGIMVFLNPEALQRHVGKMSLAIRLNLCADKHDDQPVKVVQLMKRLVVSVVSSLFFNLEEKHAQEQLCDILEAIILGTVSLPLSLPGTQYRRAEIARSKLDEIISSLVQKRRIIHQSSSSAPDLLSILMAYKDQSGNPLRHCEILDNISFLLQAGFDTTVSVLTMMLKMLSTHQPCFQQLVKEQMEIYHSKSEGEELTWDDTRKMRYTWQVAQETMRLFPPVLGSFRKAIADVEYGGYSIPKGWK</sequence>
<comment type="caution">
    <text evidence="9">The sequence shown here is derived from an EMBL/GenBank/DDBJ whole genome shotgun (WGS) entry which is preliminary data.</text>
</comment>
<dbReference type="Pfam" id="PF00067">
    <property type="entry name" value="p450"/>
    <property type="match status" value="1"/>
</dbReference>
<dbReference type="EMBL" id="JAHRHJ020000008">
    <property type="protein sequence ID" value="KAH9304929.1"/>
    <property type="molecule type" value="Genomic_DNA"/>
</dbReference>
<dbReference type="Gene3D" id="1.10.630.10">
    <property type="entry name" value="Cytochrome P450"/>
    <property type="match status" value="1"/>
</dbReference>
<keyword evidence="5" id="KW-0560">Oxidoreductase</keyword>